<reference evidence="2" key="1">
    <citation type="submission" date="2024-05" db="EMBL/GenBank/DDBJ databases">
        <authorList>
            <person name="Cai S.Y."/>
            <person name="Jin L.M."/>
            <person name="Li H.R."/>
        </authorList>
    </citation>
    <scope>NUCLEOTIDE SEQUENCE</scope>
    <source>
        <strain evidence="2">A5-74</strain>
    </source>
</reference>
<dbReference type="EMBL" id="CP159218">
    <property type="protein sequence ID" value="XCG63921.1"/>
    <property type="molecule type" value="Genomic_DNA"/>
</dbReference>
<sequence>MSDNTAGLPEELEKIHSIMKGIRTTMLVSHDADAALHSHPMTTQEAEFTGECWFIAGAGSDIVQQITADPRVNLAYSGTSSWLSLSGTATIVDDVAKKKDLWNTFTDVWFDGGPEDPKAVLIHVDAESAQYWDTPGRLATVVSMLKAKVTGDRPGVGESEEVQLG</sequence>
<organism evidence="2">
    <name type="scientific">Nakamurella sp. A5-74</name>
    <dbReference type="NCBI Taxonomy" id="3158264"/>
    <lineage>
        <taxon>Bacteria</taxon>
        <taxon>Bacillati</taxon>
        <taxon>Actinomycetota</taxon>
        <taxon>Actinomycetes</taxon>
        <taxon>Nakamurellales</taxon>
        <taxon>Nakamurellaceae</taxon>
        <taxon>Nakamurella</taxon>
    </lineage>
</organism>
<gene>
    <name evidence="2" type="ORF">ABLG96_00800</name>
</gene>
<dbReference type="InterPro" id="IPR052917">
    <property type="entry name" value="Stress-Dev_Protein"/>
</dbReference>
<accession>A0AAU8DPK8</accession>
<dbReference type="Gene3D" id="2.30.110.10">
    <property type="entry name" value="Electron Transport, Fmn-binding Protein, Chain A"/>
    <property type="match status" value="1"/>
</dbReference>
<protein>
    <submittedName>
        <fullName evidence="2">Pyridoxamine 5'-phosphate oxidase family protein</fullName>
    </submittedName>
</protein>
<name>A0AAU8DPK8_9ACTN</name>
<proteinExistence type="predicted"/>
<evidence type="ECO:0000259" key="1">
    <source>
        <dbReference type="Pfam" id="PF16242"/>
    </source>
</evidence>
<dbReference type="RefSeq" id="WP_353649536.1">
    <property type="nucleotide sequence ID" value="NZ_CP159218.1"/>
</dbReference>
<dbReference type="PANTHER" id="PTHR34818:SF1">
    <property type="entry name" value="PROTEIN BLI-3"/>
    <property type="match status" value="1"/>
</dbReference>
<dbReference type="PANTHER" id="PTHR34818">
    <property type="entry name" value="PROTEIN BLI-3"/>
    <property type="match status" value="1"/>
</dbReference>
<feature type="domain" description="General stress protein FMN-binding split barrel" evidence="1">
    <location>
        <begin position="10"/>
        <end position="154"/>
    </location>
</feature>
<evidence type="ECO:0000313" key="2">
    <source>
        <dbReference type="EMBL" id="XCG63921.1"/>
    </source>
</evidence>
<dbReference type="Pfam" id="PF16242">
    <property type="entry name" value="Pyrid_ox_like"/>
    <property type="match status" value="1"/>
</dbReference>
<dbReference type="InterPro" id="IPR012349">
    <property type="entry name" value="Split_barrel_FMN-bd"/>
</dbReference>
<dbReference type="InterPro" id="IPR038725">
    <property type="entry name" value="YdaG_split_barrel_FMN-bd"/>
</dbReference>
<dbReference type="SUPFAM" id="SSF50475">
    <property type="entry name" value="FMN-binding split barrel"/>
    <property type="match status" value="1"/>
</dbReference>
<dbReference type="AlphaFoldDB" id="A0AAU8DPK8"/>